<feature type="region of interest" description="Disordered" evidence="1">
    <location>
        <begin position="239"/>
        <end position="267"/>
    </location>
</feature>
<organism evidence="3 4">
    <name type="scientific">Hibiscus trionum</name>
    <name type="common">Flower of an hour</name>
    <dbReference type="NCBI Taxonomy" id="183268"/>
    <lineage>
        <taxon>Eukaryota</taxon>
        <taxon>Viridiplantae</taxon>
        <taxon>Streptophyta</taxon>
        <taxon>Embryophyta</taxon>
        <taxon>Tracheophyta</taxon>
        <taxon>Spermatophyta</taxon>
        <taxon>Magnoliopsida</taxon>
        <taxon>eudicotyledons</taxon>
        <taxon>Gunneridae</taxon>
        <taxon>Pentapetalae</taxon>
        <taxon>rosids</taxon>
        <taxon>malvids</taxon>
        <taxon>Malvales</taxon>
        <taxon>Malvaceae</taxon>
        <taxon>Malvoideae</taxon>
        <taxon>Hibiscus</taxon>
    </lineage>
</organism>
<feature type="domain" description="Retrotransposon Copia-like N-terminal" evidence="2">
    <location>
        <begin position="29"/>
        <end position="72"/>
    </location>
</feature>
<evidence type="ECO:0000259" key="2">
    <source>
        <dbReference type="Pfam" id="PF14244"/>
    </source>
</evidence>
<reference evidence="3" key="1">
    <citation type="submission" date="2023-05" db="EMBL/GenBank/DDBJ databases">
        <title>Genome and transcriptome analyses reveal genes involved in the formation of fine ridges on petal epidermal cells in Hibiscus trionum.</title>
        <authorList>
            <person name="Koshimizu S."/>
            <person name="Masuda S."/>
            <person name="Ishii T."/>
            <person name="Shirasu K."/>
            <person name="Hoshino A."/>
            <person name="Arita M."/>
        </authorList>
    </citation>
    <scope>NUCLEOTIDE SEQUENCE</scope>
    <source>
        <strain evidence="3">Hamamatsu line</strain>
    </source>
</reference>
<dbReference type="AlphaFoldDB" id="A0A9W7IHS8"/>
<gene>
    <name evidence="3" type="ORF">HRI_003365200</name>
</gene>
<dbReference type="InterPro" id="IPR029472">
    <property type="entry name" value="Copia-like_N"/>
</dbReference>
<dbReference type="OrthoDB" id="1718863at2759"/>
<dbReference type="Proteomes" id="UP001165190">
    <property type="component" value="Unassembled WGS sequence"/>
</dbReference>
<keyword evidence="4" id="KW-1185">Reference proteome</keyword>
<dbReference type="EMBL" id="BSYR01000030">
    <property type="protein sequence ID" value="GMI96959.1"/>
    <property type="molecule type" value="Genomic_DNA"/>
</dbReference>
<dbReference type="PANTHER" id="PTHR37610:SF75">
    <property type="entry name" value="RETROTRANSPOSON COPIA-LIKE N-TERMINAL DOMAIN-CONTAINING PROTEIN"/>
    <property type="match status" value="1"/>
</dbReference>
<dbReference type="Pfam" id="PF14244">
    <property type="entry name" value="Retrotran_gag_3"/>
    <property type="match status" value="1"/>
</dbReference>
<protein>
    <recommendedName>
        <fullName evidence="2">Retrotransposon Copia-like N-terminal domain-containing protein</fullName>
    </recommendedName>
</protein>
<evidence type="ECO:0000313" key="3">
    <source>
        <dbReference type="EMBL" id="GMI96959.1"/>
    </source>
</evidence>
<dbReference type="PANTHER" id="PTHR37610">
    <property type="entry name" value="CCHC-TYPE DOMAIN-CONTAINING PROTEIN"/>
    <property type="match status" value="1"/>
</dbReference>
<evidence type="ECO:0000256" key="1">
    <source>
        <dbReference type="SAM" id="MobiDB-lite"/>
    </source>
</evidence>
<name>A0A9W7IHS8_HIBTR</name>
<comment type="caution">
    <text evidence="3">The sequence shown here is derived from an EMBL/GenBank/DDBJ whole genome shotgun (WGS) entry which is preliminary data.</text>
</comment>
<evidence type="ECO:0000313" key="4">
    <source>
        <dbReference type="Proteomes" id="UP001165190"/>
    </source>
</evidence>
<sequence length="356" mass="40431">MGDTENSSETQISQITQNHNQGIPQGDLNSSLIITNHRLDGKNFLQWSQSVLMVLRGRGKIGYINGEIPRPASTDSSYATWELNNSMVMAWLINSMEGHISRTYLFFKTAKEMWDAIKENYSDLGNASQVFEIKLKLKDIRQGTLEVTQYYNNLKILWQELDMYYEADWGEGLEHTKFMDHLNKERLYEFLAGLNRDLDEVRGRILGRTTLPTIGEAFAEVRREEKRRLIMLGDTRELKPLSTAGHHPPENSALISRGPQSQRFKAGSDFGSNRPWCSHCNRVGHTKEKCFKLHGYPGKNQKENKAAMISTIEEDAQDVRLTKTQLEALHKLLGTPTASGSLAIQGTGIGEDDWHC</sequence>
<proteinExistence type="predicted"/>
<accession>A0A9W7IHS8</accession>